<feature type="transmembrane region" description="Helical" evidence="1">
    <location>
        <begin position="79"/>
        <end position="103"/>
    </location>
</feature>
<dbReference type="Proteomes" id="UP000292345">
    <property type="component" value="Unassembled WGS sequence"/>
</dbReference>
<sequence>MYQHYSYPRYWAYLLCLSILAYFSHPLEQFFSFVTLNFLLGLFNLVQMNNYKLGLPLFIGPPEYTCPNKPEFKQLRKTWYAGYTIVFWCGIIIQLTMITVHLLT</sequence>
<protein>
    <submittedName>
        <fullName evidence="2">Uncharacterized protein</fullName>
    </submittedName>
</protein>
<keyword evidence="1" id="KW-1133">Transmembrane helix</keyword>
<keyword evidence="1" id="KW-0472">Membrane</keyword>
<dbReference type="EMBL" id="PPUZ01000023">
    <property type="protein sequence ID" value="RZM81325.1"/>
    <property type="molecule type" value="Genomic_DNA"/>
</dbReference>
<evidence type="ECO:0000256" key="1">
    <source>
        <dbReference type="SAM" id="Phobius"/>
    </source>
</evidence>
<name>A0A4Q7EDS6_9GAMM</name>
<keyword evidence="1" id="KW-0812">Transmembrane</keyword>
<feature type="transmembrane region" description="Helical" evidence="1">
    <location>
        <begin position="30"/>
        <end position="46"/>
    </location>
</feature>
<evidence type="ECO:0000313" key="2">
    <source>
        <dbReference type="EMBL" id="RZM81325.1"/>
    </source>
</evidence>
<dbReference type="AlphaFoldDB" id="A0A4Q7EDS6"/>
<evidence type="ECO:0000313" key="3">
    <source>
        <dbReference type="Proteomes" id="UP000292345"/>
    </source>
</evidence>
<feature type="transmembrane region" description="Helical" evidence="1">
    <location>
        <begin position="7"/>
        <end position="24"/>
    </location>
</feature>
<gene>
    <name evidence="2" type="ORF">C3B51_09110</name>
</gene>
<reference evidence="2 3" key="1">
    <citation type="submission" date="2018-01" db="EMBL/GenBank/DDBJ databases">
        <title>Co-occurrence of chitin degradation, pigmentation and bioactivity in marine Pseudoalteromonas.</title>
        <authorList>
            <person name="Paulsen S."/>
            <person name="Gram L."/>
            <person name="Machado H."/>
        </authorList>
    </citation>
    <scope>NUCLEOTIDE SEQUENCE [LARGE SCALE GENOMIC DNA]</scope>
    <source>
        <strain evidence="2 3">S1946</strain>
    </source>
</reference>
<organism evidence="2 3">
    <name type="scientific">Pseudoalteromonas rubra</name>
    <dbReference type="NCBI Taxonomy" id="43658"/>
    <lineage>
        <taxon>Bacteria</taxon>
        <taxon>Pseudomonadati</taxon>
        <taxon>Pseudomonadota</taxon>
        <taxon>Gammaproteobacteria</taxon>
        <taxon>Alteromonadales</taxon>
        <taxon>Pseudoalteromonadaceae</taxon>
        <taxon>Pseudoalteromonas</taxon>
    </lineage>
</organism>
<accession>A0A4Q7EDS6</accession>
<proteinExistence type="predicted"/>
<comment type="caution">
    <text evidence="2">The sequence shown here is derived from an EMBL/GenBank/DDBJ whole genome shotgun (WGS) entry which is preliminary data.</text>
</comment>